<evidence type="ECO:0000256" key="1">
    <source>
        <dbReference type="SAM" id="MobiDB-lite"/>
    </source>
</evidence>
<reference evidence="4 5" key="1">
    <citation type="journal article" date="2021" name="Elife">
        <title>Chloroplast acquisition without the gene transfer in kleptoplastic sea slugs, Plakobranchus ocellatus.</title>
        <authorList>
            <person name="Maeda T."/>
            <person name="Takahashi S."/>
            <person name="Yoshida T."/>
            <person name="Shimamura S."/>
            <person name="Takaki Y."/>
            <person name="Nagai Y."/>
            <person name="Toyoda A."/>
            <person name="Suzuki Y."/>
            <person name="Arimoto A."/>
            <person name="Ishii H."/>
            <person name="Satoh N."/>
            <person name="Nishiyama T."/>
            <person name="Hasebe M."/>
            <person name="Maruyama T."/>
            <person name="Minagawa J."/>
            <person name="Obokata J."/>
            <person name="Shigenobu S."/>
        </authorList>
    </citation>
    <scope>NUCLEOTIDE SEQUENCE [LARGE SCALE GENOMIC DNA]</scope>
</reference>
<dbReference type="Proteomes" id="UP000762676">
    <property type="component" value="Unassembled WGS sequence"/>
</dbReference>
<dbReference type="Gene3D" id="3.30.420.10">
    <property type="entry name" value="Ribonuclease H-like superfamily/Ribonuclease H"/>
    <property type="match status" value="1"/>
</dbReference>
<dbReference type="InterPro" id="IPR016186">
    <property type="entry name" value="C-type_lectin-like/link_sf"/>
</dbReference>
<protein>
    <submittedName>
        <fullName evidence="4">Transposase</fullName>
    </submittedName>
</protein>
<dbReference type="InterPro" id="IPR016187">
    <property type="entry name" value="CTDL_fold"/>
</dbReference>
<dbReference type="AlphaFoldDB" id="A0AAV4J110"/>
<sequence length="489" mass="54872">MKYMHYLFNALLILAGWVECVKASSSCDVSQARSDNCTSPGFVYMKVFDKCVGVISEKLNFAFYAQKCNDTGGKLLKIESKQQNEALLNLTTKNRLWIGLRYNYDEKTFYWTSDGSLLPIPNTITKIDTAYLKSSLKMYSYVLWTRKDGSVLWQSYFGSPALNGFCEVDLVSRPRTPTILQPQADSSAEAASNGTVVRLGETFNVTCHAQLGVWGKLGFLLFGENSTRYIDARNSSTLVRYTEEEKLNEDGKCDRFAEATLSLQVIAYLEGKTLACVSHITNYSSIRLCSAYDVYCVNVTTFVLLKDELGDETWFSFFIIPPKRLNRICVDGQGNRPFVLGPGFQSRKRMFTVFLKYSGPLVVDILPQCTTMTATYYAQNVPSQVKSPINEQRPKFSTSRTLLLHDNAGPHKAGATNQSLRDLGVQILPHFAYSADLAPCDFWLFPILKDRLAGRKFDRIQDLTKAENSENGPYRKKTTKACSGSGRSA</sequence>
<feature type="region of interest" description="Disordered" evidence="1">
    <location>
        <begin position="466"/>
        <end position="489"/>
    </location>
</feature>
<dbReference type="PANTHER" id="PTHR46060">
    <property type="entry name" value="MARINER MOS1 TRANSPOSASE-LIKE PROTEIN"/>
    <property type="match status" value="1"/>
</dbReference>
<accession>A0AAV4J110</accession>
<proteinExistence type="predicted"/>
<feature type="domain" description="C-type lectin" evidence="3">
    <location>
        <begin position="37"/>
        <end position="167"/>
    </location>
</feature>
<dbReference type="SMART" id="SM00034">
    <property type="entry name" value="CLECT"/>
    <property type="match status" value="1"/>
</dbReference>
<dbReference type="Pfam" id="PF00059">
    <property type="entry name" value="Lectin_C"/>
    <property type="match status" value="1"/>
</dbReference>
<feature type="signal peptide" evidence="2">
    <location>
        <begin position="1"/>
        <end position="23"/>
    </location>
</feature>
<dbReference type="SUPFAM" id="SSF56436">
    <property type="entry name" value="C-type lectin-like"/>
    <property type="match status" value="1"/>
</dbReference>
<comment type="caution">
    <text evidence="4">The sequence shown here is derived from an EMBL/GenBank/DDBJ whole genome shotgun (WGS) entry which is preliminary data.</text>
</comment>
<keyword evidence="2" id="KW-0732">Signal</keyword>
<dbReference type="GO" id="GO:0003676">
    <property type="term" value="F:nucleic acid binding"/>
    <property type="evidence" value="ECO:0007669"/>
    <property type="project" value="InterPro"/>
</dbReference>
<evidence type="ECO:0000313" key="5">
    <source>
        <dbReference type="Proteomes" id="UP000762676"/>
    </source>
</evidence>
<dbReference type="InterPro" id="IPR052709">
    <property type="entry name" value="Transposase-MT_Hybrid"/>
</dbReference>
<evidence type="ECO:0000313" key="4">
    <source>
        <dbReference type="EMBL" id="GFS14951.1"/>
    </source>
</evidence>
<dbReference type="EMBL" id="BMAT01002819">
    <property type="protein sequence ID" value="GFS14951.1"/>
    <property type="molecule type" value="Genomic_DNA"/>
</dbReference>
<dbReference type="CDD" id="cd00037">
    <property type="entry name" value="CLECT"/>
    <property type="match status" value="1"/>
</dbReference>
<organism evidence="4 5">
    <name type="scientific">Elysia marginata</name>
    <dbReference type="NCBI Taxonomy" id="1093978"/>
    <lineage>
        <taxon>Eukaryota</taxon>
        <taxon>Metazoa</taxon>
        <taxon>Spiralia</taxon>
        <taxon>Lophotrochozoa</taxon>
        <taxon>Mollusca</taxon>
        <taxon>Gastropoda</taxon>
        <taxon>Heterobranchia</taxon>
        <taxon>Euthyneura</taxon>
        <taxon>Panpulmonata</taxon>
        <taxon>Sacoglossa</taxon>
        <taxon>Placobranchoidea</taxon>
        <taxon>Plakobranchidae</taxon>
        <taxon>Elysia</taxon>
    </lineage>
</organism>
<keyword evidence="5" id="KW-1185">Reference proteome</keyword>
<dbReference type="InterPro" id="IPR036397">
    <property type="entry name" value="RNaseH_sf"/>
</dbReference>
<evidence type="ECO:0000256" key="2">
    <source>
        <dbReference type="SAM" id="SignalP"/>
    </source>
</evidence>
<dbReference type="Gene3D" id="3.10.100.10">
    <property type="entry name" value="Mannose-Binding Protein A, subunit A"/>
    <property type="match status" value="1"/>
</dbReference>
<name>A0AAV4J110_9GAST</name>
<evidence type="ECO:0000259" key="3">
    <source>
        <dbReference type="SMART" id="SM00034"/>
    </source>
</evidence>
<gene>
    <name evidence="4" type="ORF">ElyMa_001437200</name>
</gene>
<dbReference type="PANTHER" id="PTHR46060:SF1">
    <property type="entry name" value="MARINER MOS1 TRANSPOSASE-LIKE PROTEIN"/>
    <property type="match status" value="1"/>
</dbReference>
<dbReference type="InterPro" id="IPR001304">
    <property type="entry name" value="C-type_lectin-like"/>
</dbReference>
<feature type="compositionally biased region" description="Polar residues" evidence="1">
    <location>
        <begin position="480"/>
        <end position="489"/>
    </location>
</feature>
<feature type="chain" id="PRO_5043921165" evidence="2">
    <location>
        <begin position="24"/>
        <end position="489"/>
    </location>
</feature>